<proteinExistence type="predicted"/>
<organism evidence="2">
    <name type="scientific">Paenibacillus sp. SYP-B3998</name>
    <dbReference type="NCBI Taxonomy" id="2678564"/>
    <lineage>
        <taxon>Bacteria</taxon>
        <taxon>Bacillati</taxon>
        <taxon>Bacillota</taxon>
        <taxon>Bacilli</taxon>
        <taxon>Bacillales</taxon>
        <taxon>Paenibacillaceae</taxon>
        <taxon>Paenibacillus</taxon>
    </lineage>
</organism>
<evidence type="ECO:0000313" key="2">
    <source>
        <dbReference type="EMBL" id="NEW06893.1"/>
    </source>
</evidence>
<name>A0A6G3ZXF0_9BACL</name>
<feature type="chain" id="PRO_5026195411" evidence="1">
    <location>
        <begin position="25"/>
        <end position="267"/>
    </location>
</feature>
<dbReference type="AlphaFoldDB" id="A0A6G3ZXF0"/>
<reference evidence="2" key="1">
    <citation type="submission" date="2020-02" db="EMBL/GenBank/DDBJ databases">
        <authorList>
            <person name="Shen X.-R."/>
            <person name="Zhang Y.-X."/>
        </authorList>
    </citation>
    <scope>NUCLEOTIDE SEQUENCE</scope>
    <source>
        <strain evidence="2">SYP-B3998</strain>
    </source>
</reference>
<dbReference type="RefSeq" id="WP_163946854.1">
    <property type="nucleotide sequence ID" value="NZ_JAAIKC010000004.1"/>
</dbReference>
<evidence type="ECO:0000256" key="1">
    <source>
        <dbReference type="SAM" id="SignalP"/>
    </source>
</evidence>
<comment type="caution">
    <text evidence="2">The sequence shown here is derived from an EMBL/GenBank/DDBJ whole genome shotgun (WGS) entry which is preliminary data.</text>
</comment>
<protein>
    <submittedName>
        <fullName evidence="2">Uncharacterized protein</fullName>
    </submittedName>
</protein>
<feature type="signal peptide" evidence="1">
    <location>
        <begin position="1"/>
        <end position="24"/>
    </location>
</feature>
<dbReference type="EMBL" id="JAAIKC010000004">
    <property type="protein sequence ID" value="NEW06893.1"/>
    <property type="molecule type" value="Genomic_DNA"/>
</dbReference>
<sequence length="267" mass="30705">MVKKWYTVILLLALSVFPSGEVHAYEGILDQLKYNLMYNTGFFEGENGYSNVTGNFDAQGISFGILQYSLGYELGEFLKEYIRRAPDEVNEIFGPEKTKVLKDIVEKSIEEQKAWGDSITLKNERGDCPGDCHLLPDWHQAFMKMGESKINQQLQFEFADAPLRLTVNMAKNLGIKSTQGLAFVFDQMVQMSFTRWENEGAVPDVRARGNITDKKRLSILLNYIPRNPGIDDGHVRRELIYKGSGQWEDRHYDIAKYEGLTYTSFWR</sequence>
<keyword evidence="1" id="KW-0732">Signal</keyword>
<accession>A0A6G3ZXF0</accession>
<gene>
    <name evidence="2" type="ORF">GK047_12860</name>
</gene>